<dbReference type="STRING" id="568860.SAMN05421811_103295"/>
<reference evidence="2 3" key="1">
    <citation type="submission" date="2016-10" db="EMBL/GenBank/DDBJ databases">
        <authorList>
            <person name="de Groot N.N."/>
        </authorList>
    </citation>
    <scope>NUCLEOTIDE SEQUENCE [LARGE SCALE GENOMIC DNA]</scope>
    <source>
        <strain evidence="2 3">CGMCC 4.5598</strain>
    </source>
</reference>
<dbReference type="Proteomes" id="UP000199361">
    <property type="component" value="Unassembled WGS sequence"/>
</dbReference>
<accession>A0A1I0F264</accession>
<keyword evidence="1" id="KW-0472">Membrane</keyword>
<evidence type="ECO:0000256" key="1">
    <source>
        <dbReference type="SAM" id="Phobius"/>
    </source>
</evidence>
<name>A0A1I0F264_9ACTN</name>
<organism evidence="2 3">
    <name type="scientific">Nonomuraea wenchangensis</name>
    <dbReference type="NCBI Taxonomy" id="568860"/>
    <lineage>
        <taxon>Bacteria</taxon>
        <taxon>Bacillati</taxon>
        <taxon>Actinomycetota</taxon>
        <taxon>Actinomycetes</taxon>
        <taxon>Streptosporangiales</taxon>
        <taxon>Streptosporangiaceae</taxon>
        <taxon>Nonomuraea</taxon>
    </lineage>
</organism>
<feature type="transmembrane region" description="Helical" evidence="1">
    <location>
        <begin position="20"/>
        <end position="43"/>
    </location>
</feature>
<keyword evidence="1" id="KW-1133">Transmembrane helix</keyword>
<keyword evidence="1" id="KW-0812">Transmembrane</keyword>
<gene>
    <name evidence="2" type="ORF">SAMN05421811_103295</name>
</gene>
<evidence type="ECO:0000313" key="2">
    <source>
        <dbReference type="EMBL" id="SET52101.1"/>
    </source>
</evidence>
<keyword evidence="3" id="KW-1185">Reference proteome</keyword>
<evidence type="ECO:0000313" key="3">
    <source>
        <dbReference type="Proteomes" id="UP000199361"/>
    </source>
</evidence>
<proteinExistence type="predicted"/>
<sequence length="47" mass="4691">MILPTPARPDPEDEGSGCLSAVIAVLAGGAVALLVGIVLMAYVRIGI</sequence>
<protein>
    <submittedName>
        <fullName evidence="2">Uncharacterized protein</fullName>
    </submittedName>
</protein>
<dbReference type="RefSeq" id="WP_177240582.1">
    <property type="nucleotide sequence ID" value="NZ_FOHX01000003.1"/>
</dbReference>
<dbReference type="AlphaFoldDB" id="A0A1I0F264"/>
<dbReference type="EMBL" id="FOHX01000003">
    <property type="protein sequence ID" value="SET52101.1"/>
    <property type="molecule type" value="Genomic_DNA"/>
</dbReference>